<keyword evidence="2" id="KW-1185">Reference proteome</keyword>
<gene>
    <name evidence="1" type="ORF">ACOC_LOCUS10499</name>
</gene>
<dbReference type="OrthoDB" id="5877978at2759"/>
<dbReference type="Proteomes" id="UP000267027">
    <property type="component" value="Unassembled WGS sequence"/>
</dbReference>
<evidence type="ECO:0000313" key="2">
    <source>
        <dbReference type="Proteomes" id="UP000267027"/>
    </source>
</evidence>
<dbReference type="AlphaFoldDB" id="A0A0R3PWG7"/>
<reference evidence="3" key="1">
    <citation type="submission" date="2017-02" db="UniProtKB">
        <authorList>
            <consortium name="WormBaseParasite"/>
        </authorList>
    </citation>
    <scope>IDENTIFICATION</scope>
</reference>
<proteinExistence type="predicted"/>
<sequence>MPASPRNVRFTEDPSAQIFADRAQMQYRPRAIGHPRGYGPRSTQESLTQLDEATLDLLKLSSEPDNLATPITFTINPTADYLPKAASTSSVNKVIRTGASGRARVDQVFNWAVEDDYQDVTRASRQQLGSVKGNRERASGLSPEAIRRNEMQIRSGVAEARDEQQVYGFSAPQPRRATEEMNGVVYPIPLNAHMEESPMGSSLSRGLSSPLGSPPLQLGREKPLLEYQTPTTSPMSTRRTETIIDYEQKKHGPPVVRTTVEGKLKMEKIVGADLITVDSCVSGAWTVRDTVTNYKIKTTIGKKSLILEEMKDGHSKFKITLIENGETKMEREATLEVPEFMVRSFVVLAGVKCS</sequence>
<dbReference type="EMBL" id="UYYA01004485">
    <property type="protein sequence ID" value="VDM62084.1"/>
    <property type="molecule type" value="Genomic_DNA"/>
</dbReference>
<evidence type="ECO:0000313" key="3">
    <source>
        <dbReference type="WBParaSite" id="ACOC_0001049801-mRNA-1"/>
    </source>
</evidence>
<dbReference type="WBParaSite" id="ACOC_0001049801-mRNA-1">
    <property type="protein sequence ID" value="ACOC_0001049801-mRNA-1"/>
    <property type="gene ID" value="ACOC_0001049801"/>
</dbReference>
<reference evidence="1 2" key="2">
    <citation type="submission" date="2018-11" db="EMBL/GenBank/DDBJ databases">
        <authorList>
            <consortium name="Pathogen Informatics"/>
        </authorList>
    </citation>
    <scope>NUCLEOTIDE SEQUENCE [LARGE SCALE GENOMIC DNA]</scope>
    <source>
        <strain evidence="1 2">Costa Rica</strain>
    </source>
</reference>
<organism evidence="3">
    <name type="scientific">Angiostrongylus costaricensis</name>
    <name type="common">Nematode worm</name>
    <dbReference type="NCBI Taxonomy" id="334426"/>
    <lineage>
        <taxon>Eukaryota</taxon>
        <taxon>Metazoa</taxon>
        <taxon>Ecdysozoa</taxon>
        <taxon>Nematoda</taxon>
        <taxon>Chromadorea</taxon>
        <taxon>Rhabditida</taxon>
        <taxon>Rhabditina</taxon>
        <taxon>Rhabditomorpha</taxon>
        <taxon>Strongyloidea</taxon>
        <taxon>Metastrongylidae</taxon>
        <taxon>Angiostrongylus</taxon>
    </lineage>
</organism>
<evidence type="ECO:0000313" key="1">
    <source>
        <dbReference type="EMBL" id="VDM62084.1"/>
    </source>
</evidence>
<protein>
    <submittedName>
        <fullName evidence="3">CTNND1</fullName>
    </submittedName>
</protein>
<name>A0A0R3PWG7_ANGCS</name>
<accession>A0A0R3PWG7</accession>
<dbReference type="STRING" id="334426.A0A0R3PWG7"/>